<sequence>MTQSNFTIPGVNMSDPNFDPGDYCTLDTCPLDLAHFTYVPTFAGNLAYLAILGVLLILQVGLAIRYKTWSFLVGMFGGTVLEIVGYVGRLQMHYNPFTFNPFLIQLICLTIGPAFLSAAIYICLGRIIVAYSPNISRFAPKTYTIIFVLCDLLSLVLQAAGGAITATADRDEPDKNQMGIDIMIAGLSSQVASLAIFMALCIEYGFRVRRHAGELDVGFAALRRRFAFKAFMFAIAAATVLIFIRCVFRVLELKEGFNGELANDELMFMIFEGPMIIGAVLILTVFHPGLAFAGRWAEAKPGKAGKTANDETLEMQRVRAKVQESMSSVDLAGSGPSR</sequence>
<keyword evidence="3 5" id="KW-1133">Transmembrane helix</keyword>
<feature type="transmembrane region" description="Helical" evidence="5">
    <location>
        <begin position="102"/>
        <end position="124"/>
    </location>
</feature>
<name>A0A0G2HAN9_9PEZI</name>
<dbReference type="Proteomes" id="UP000034182">
    <property type="component" value="Unassembled WGS sequence"/>
</dbReference>
<comment type="caution">
    <text evidence="6">The sequence shown here is derived from an EMBL/GenBank/DDBJ whole genome shotgun (WGS) entry which is preliminary data.</text>
</comment>
<reference evidence="6 7" key="2">
    <citation type="submission" date="2015-05" db="EMBL/GenBank/DDBJ databases">
        <title>Distinctive expansion of gene families associated with plant cell wall degradation and secondary metabolism in the genomes of grapevine trunk pathogens.</title>
        <authorList>
            <person name="Lawrence D.P."/>
            <person name="Travadon R."/>
            <person name="Rolshausen P.E."/>
            <person name="Baumgartner K."/>
        </authorList>
    </citation>
    <scope>NUCLEOTIDE SEQUENCE [LARGE SCALE GENOMIC DNA]</scope>
    <source>
        <strain evidence="6">DS831</strain>
    </source>
</reference>
<feature type="transmembrane region" description="Helical" evidence="5">
    <location>
        <begin position="226"/>
        <end position="251"/>
    </location>
</feature>
<feature type="transmembrane region" description="Helical" evidence="5">
    <location>
        <begin position="184"/>
        <end position="206"/>
    </location>
</feature>
<dbReference type="PANTHER" id="PTHR31465:SF9">
    <property type="entry name" value="SPHINGOID LONG-CHAIN BASE TRANSPORTER RSB1"/>
    <property type="match status" value="1"/>
</dbReference>
<evidence type="ECO:0000256" key="4">
    <source>
        <dbReference type="ARBA" id="ARBA00023136"/>
    </source>
</evidence>
<feature type="transmembrane region" description="Helical" evidence="5">
    <location>
        <begin position="266"/>
        <end position="286"/>
    </location>
</feature>
<dbReference type="InterPro" id="IPR007568">
    <property type="entry name" value="RTA1"/>
</dbReference>
<dbReference type="AlphaFoldDB" id="A0A0G2HAN9"/>
<feature type="transmembrane region" description="Helical" evidence="5">
    <location>
        <begin position="46"/>
        <end position="64"/>
    </location>
</feature>
<dbReference type="PANTHER" id="PTHR31465">
    <property type="entry name" value="PROTEIN RTA1-RELATED"/>
    <property type="match status" value="1"/>
</dbReference>
<comment type="subcellular location">
    <subcellularLocation>
        <location evidence="1">Membrane</location>
        <topology evidence="1">Multi-pass membrane protein</topology>
    </subcellularLocation>
</comment>
<evidence type="ECO:0000256" key="2">
    <source>
        <dbReference type="ARBA" id="ARBA00022692"/>
    </source>
</evidence>
<reference evidence="6 7" key="1">
    <citation type="submission" date="2015-03" db="EMBL/GenBank/DDBJ databases">
        <authorList>
            <person name="Morales-Cruz A."/>
            <person name="Amrine K.C."/>
            <person name="Cantu D."/>
        </authorList>
    </citation>
    <scope>NUCLEOTIDE SEQUENCE [LARGE SCALE GENOMIC DNA]</scope>
    <source>
        <strain evidence="6">DS831</strain>
    </source>
</reference>
<evidence type="ECO:0000256" key="1">
    <source>
        <dbReference type="ARBA" id="ARBA00004141"/>
    </source>
</evidence>
<evidence type="ECO:0000256" key="3">
    <source>
        <dbReference type="ARBA" id="ARBA00022989"/>
    </source>
</evidence>
<dbReference type="Pfam" id="PF04479">
    <property type="entry name" value="RTA1"/>
    <property type="match status" value="1"/>
</dbReference>
<evidence type="ECO:0000256" key="5">
    <source>
        <dbReference type="SAM" id="Phobius"/>
    </source>
</evidence>
<accession>A0A0G2HAN9</accession>
<dbReference type="GO" id="GO:0005886">
    <property type="term" value="C:plasma membrane"/>
    <property type="evidence" value="ECO:0007669"/>
    <property type="project" value="TreeGrafter"/>
</dbReference>
<keyword evidence="4 5" id="KW-0472">Membrane</keyword>
<evidence type="ECO:0000313" key="7">
    <source>
        <dbReference type="Proteomes" id="UP000034182"/>
    </source>
</evidence>
<feature type="transmembrane region" description="Helical" evidence="5">
    <location>
        <begin position="71"/>
        <end position="90"/>
    </location>
</feature>
<gene>
    <name evidence="6" type="ORF">UCDDS831_g01998</name>
</gene>
<proteinExistence type="predicted"/>
<keyword evidence="2 5" id="KW-0812">Transmembrane</keyword>
<protein>
    <submittedName>
        <fullName evidence="6">Putative rta1 domain</fullName>
    </submittedName>
</protein>
<dbReference type="EMBL" id="LAQI01000036">
    <property type="protein sequence ID" value="KKY25655.1"/>
    <property type="molecule type" value="Genomic_DNA"/>
</dbReference>
<organism evidence="6 7">
    <name type="scientific">Diplodia seriata</name>
    <dbReference type="NCBI Taxonomy" id="420778"/>
    <lineage>
        <taxon>Eukaryota</taxon>
        <taxon>Fungi</taxon>
        <taxon>Dikarya</taxon>
        <taxon>Ascomycota</taxon>
        <taxon>Pezizomycotina</taxon>
        <taxon>Dothideomycetes</taxon>
        <taxon>Dothideomycetes incertae sedis</taxon>
        <taxon>Botryosphaeriales</taxon>
        <taxon>Botryosphaeriaceae</taxon>
        <taxon>Diplodia</taxon>
    </lineage>
</organism>
<dbReference type="GO" id="GO:0000324">
    <property type="term" value="C:fungal-type vacuole"/>
    <property type="evidence" value="ECO:0007669"/>
    <property type="project" value="TreeGrafter"/>
</dbReference>
<feature type="transmembrane region" description="Helical" evidence="5">
    <location>
        <begin position="145"/>
        <end position="164"/>
    </location>
</feature>
<evidence type="ECO:0000313" key="6">
    <source>
        <dbReference type="EMBL" id="KKY25655.1"/>
    </source>
</evidence>